<dbReference type="Proteomes" id="UP001617351">
    <property type="component" value="Unassembled WGS sequence"/>
</dbReference>
<keyword evidence="6" id="KW-0321">Glycogen metabolism</keyword>
<keyword evidence="12" id="KW-0119">Carbohydrate metabolism</keyword>
<dbReference type="InterPro" id="IPR011009">
    <property type="entry name" value="Kinase-like_dom_sf"/>
</dbReference>
<evidence type="ECO:0000256" key="5">
    <source>
        <dbReference type="ARBA" id="ARBA00013882"/>
    </source>
</evidence>
<dbReference type="EC" id="2.7.1.175" evidence="4"/>
<feature type="region of interest" description="Disordered" evidence="15">
    <location>
        <begin position="465"/>
        <end position="500"/>
    </location>
</feature>
<reference evidence="17 18" key="1">
    <citation type="submission" date="2024-10" db="EMBL/GenBank/DDBJ databases">
        <title>The Natural Products Discovery Center: Release of the First 8490 Sequenced Strains for Exploring Actinobacteria Biosynthetic Diversity.</title>
        <authorList>
            <person name="Kalkreuter E."/>
            <person name="Kautsar S.A."/>
            <person name="Yang D."/>
            <person name="Bader C.D."/>
            <person name="Teijaro C.N."/>
            <person name="Fluegel L."/>
            <person name="Davis C.M."/>
            <person name="Simpson J.R."/>
            <person name="Lauterbach L."/>
            <person name="Steele A.D."/>
            <person name="Gui C."/>
            <person name="Meng S."/>
            <person name="Li G."/>
            <person name="Viehrig K."/>
            <person name="Ye F."/>
            <person name="Su P."/>
            <person name="Kiefer A.F."/>
            <person name="Nichols A."/>
            <person name="Cepeda A.J."/>
            <person name="Yan W."/>
            <person name="Fan B."/>
            <person name="Jiang Y."/>
            <person name="Adhikari A."/>
            <person name="Zheng C.-J."/>
            <person name="Schuster L."/>
            <person name="Cowan T.M."/>
            <person name="Smanski M.J."/>
            <person name="Chevrette M.G."/>
            <person name="De Carvalho L.P.S."/>
            <person name="Shen B."/>
        </authorList>
    </citation>
    <scope>NUCLEOTIDE SEQUENCE [LARGE SCALE GENOMIC DNA]</scope>
    <source>
        <strain evidence="17 18">NPDC087220</strain>
    </source>
</reference>
<evidence type="ECO:0000256" key="12">
    <source>
        <dbReference type="ARBA" id="ARBA00023277"/>
    </source>
</evidence>
<evidence type="ECO:0000256" key="8">
    <source>
        <dbReference type="ARBA" id="ARBA00022741"/>
    </source>
</evidence>
<comment type="similarity">
    <text evidence="2">Belongs to the aminoglycoside phosphotransferase family.</text>
</comment>
<keyword evidence="8" id="KW-0547">Nucleotide-binding</keyword>
<evidence type="ECO:0000256" key="11">
    <source>
        <dbReference type="ARBA" id="ARBA00023056"/>
    </source>
</evidence>
<proteinExistence type="inferred from homology"/>
<evidence type="ECO:0000256" key="4">
    <source>
        <dbReference type="ARBA" id="ARBA00011962"/>
    </source>
</evidence>
<keyword evidence="10" id="KW-0067">ATP-binding</keyword>
<evidence type="ECO:0000256" key="9">
    <source>
        <dbReference type="ARBA" id="ARBA00022777"/>
    </source>
</evidence>
<dbReference type="SUPFAM" id="SSF56112">
    <property type="entry name" value="Protein kinase-like (PK-like)"/>
    <property type="match status" value="1"/>
</dbReference>
<comment type="pathway">
    <text evidence="1">Glycan biosynthesis; glycogen biosynthesis.</text>
</comment>
<evidence type="ECO:0000313" key="17">
    <source>
        <dbReference type="EMBL" id="MFJ2819732.1"/>
    </source>
</evidence>
<sequence>MSEAASARSRHSSPAAVPLGPLEPMLRAWLPRQRWFAGKGRAITRLRLVSAVELLPPGSTPGLLHLLVGVDCADGTADCYQLLLGVRPAPLPPGLAPALIGRAEHGPYAGHAVYEGLGDPRLAALLLERLRAPGSHGPLRFDRDPDAPIPADPAPRPLSGEQTNSSLIYGDSHILKVFRRVWPGTNPDLELPRALASAGCTRVPAPVAWYEAELPAGPSGGPGGGRRTDEPLTLGVLQPYLRGSEDGWQLALRRLAAGADFTAEAHALGRATAEVHSALASALPTVALGPAQAARLAAGMTARLAATVREVPALQPFEAGLRGAFDALAASRGTGVPAQRIHGDLHLGQTLRTADGSWALIDFEGEPARPLADRRRPEPAVRDIAGMLRSFDYAARSHRPFAPAWADACRAAFCEGYARTTGRDPREDPVLLRAYETDKAVYEARYESRHRPDWLHVPMAAIRRLAERERPARRMPHPSPPPPGSAAPHPHPKPPRRPLA</sequence>
<dbReference type="Gene3D" id="3.90.1200.10">
    <property type="match status" value="1"/>
</dbReference>
<comment type="catalytic activity">
    <reaction evidence="14">
        <text>D-maltose + ATP = alpha-maltose 1-phosphate + ADP + H(+)</text>
        <dbReference type="Rhea" id="RHEA:31915"/>
        <dbReference type="ChEBI" id="CHEBI:15378"/>
        <dbReference type="ChEBI" id="CHEBI:17306"/>
        <dbReference type="ChEBI" id="CHEBI:30616"/>
        <dbReference type="ChEBI" id="CHEBI:63576"/>
        <dbReference type="ChEBI" id="CHEBI:456216"/>
        <dbReference type="EC" id="2.7.1.175"/>
    </reaction>
</comment>
<evidence type="ECO:0000259" key="16">
    <source>
        <dbReference type="Pfam" id="PF18085"/>
    </source>
</evidence>
<evidence type="ECO:0000256" key="3">
    <source>
        <dbReference type="ARBA" id="ARBA00011245"/>
    </source>
</evidence>
<protein>
    <recommendedName>
        <fullName evidence="5">Maltokinase</fullName>
        <ecNumber evidence="4">2.7.1.175</ecNumber>
    </recommendedName>
    <alternativeName>
        <fullName evidence="13">Maltose-1-phosphate synthase</fullName>
    </alternativeName>
</protein>
<keyword evidence="18" id="KW-1185">Reference proteome</keyword>
<gene>
    <name evidence="17" type="ORF">ACIO7M_01270</name>
</gene>
<feature type="domain" description="Maltokinase N-terminal cap" evidence="16">
    <location>
        <begin position="29"/>
        <end position="119"/>
    </location>
</feature>
<feature type="compositionally biased region" description="Pro residues" evidence="15">
    <location>
        <begin position="147"/>
        <end position="156"/>
    </location>
</feature>
<name>A0ABW8EAV5_STRT5</name>
<evidence type="ECO:0000313" key="18">
    <source>
        <dbReference type="Proteomes" id="UP001617351"/>
    </source>
</evidence>
<dbReference type="RefSeq" id="WP_402376410.1">
    <property type="nucleotide sequence ID" value="NZ_JBIUYY010000001.1"/>
</dbReference>
<accession>A0ABW8EAV5</accession>
<evidence type="ECO:0000256" key="14">
    <source>
        <dbReference type="ARBA" id="ARBA00049067"/>
    </source>
</evidence>
<evidence type="ECO:0000256" key="7">
    <source>
        <dbReference type="ARBA" id="ARBA00022679"/>
    </source>
</evidence>
<evidence type="ECO:0000256" key="13">
    <source>
        <dbReference type="ARBA" id="ARBA00031251"/>
    </source>
</evidence>
<evidence type="ECO:0000256" key="1">
    <source>
        <dbReference type="ARBA" id="ARBA00004964"/>
    </source>
</evidence>
<dbReference type="Pfam" id="PF18085">
    <property type="entry name" value="Mak_N_cap"/>
    <property type="match status" value="1"/>
</dbReference>
<keyword evidence="7" id="KW-0808">Transferase</keyword>
<keyword evidence="9" id="KW-0418">Kinase</keyword>
<feature type="region of interest" description="Disordered" evidence="15">
    <location>
        <begin position="136"/>
        <end position="163"/>
    </location>
</feature>
<comment type="subunit">
    <text evidence="3">Monomer.</text>
</comment>
<dbReference type="EMBL" id="JBIUYY010000001">
    <property type="protein sequence ID" value="MFJ2819732.1"/>
    <property type="molecule type" value="Genomic_DNA"/>
</dbReference>
<evidence type="ECO:0000256" key="15">
    <source>
        <dbReference type="SAM" id="MobiDB-lite"/>
    </source>
</evidence>
<evidence type="ECO:0000256" key="10">
    <source>
        <dbReference type="ARBA" id="ARBA00022840"/>
    </source>
</evidence>
<evidence type="ECO:0000256" key="6">
    <source>
        <dbReference type="ARBA" id="ARBA00022600"/>
    </source>
</evidence>
<dbReference type="InterPro" id="IPR040999">
    <property type="entry name" value="Mak_N_cap"/>
</dbReference>
<organism evidence="17 18">
    <name type="scientific">Streptomyces toxytricini</name>
    <name type="common">Actinomyces toxytricini</name>
    <dbReference type="NCBI Taxonomy" id="67369"/>
    <lineage>
        <taxon>Bacteria</taxon>
        <taxon>Bacillati</taxon>
        <taxon>Actinomycetota</taxon>
        <taxon>Actinomycetes</taxon>
        <taxon>Kitasatosporales</taxon>
        <taxon>Streptomycetaceae</taxon>
        <taxon>Streptomyces</taxon>
    </lineage>
</organism>
<keyword evidence="11" id="KW-0320">Glycogen biosynthesis</keyword>
<feature type="compositionally biased region" description="Basic residues" evidence="15">
    <location>
        <begin position="490"/>
        <end position="500"/>
    </location>
</feature>
<evidence type="ECO:0000256" key="2">
    <source>
        <dbReference type="ARBA" id="ARBA00006219"/>
    </source>
</evidence>
<comment type="caution">
    <text evidence="17">The sequence shown here is derived from an EMBL/GenBank/DDBJ whole genome shotgun (WGS) entry which is preliminary data.</text>
</comment>